<keyword evidence="2" id="KW-1185">Reference proteome</keyword>
<evidence type="ECO:0000313" key="1">
    <source>
        <dbReference type="EMBL" id="CAG8574690.1"/>
    </source>
</evidence>
<gene>
    <name evidence="1" type="ORF">ACOLOM_LOCUS5736</name>
</gene>
<organism evidence="1 2">
    <name type="scientific">Acaulospora colombiana</name>
    <dbReference type="NCBI Taxonomy" id="27376"/>
    <lineage>
        <taxon>Eukaryota</taxon>
        <taxon>Fungi</taxon>
        <taxon>Fungi incertae sedis</taxon>
        <taxon>Mucoromycota</taxon>
        <taxon>Glomeromycotina</taxon>
        <taxon>Glomeromycetes</taxon>
        <taxon>Diversisporales</taxon>
        <taxon>Acaulosporaceae</taxon>
        <taxon>Acaulospora</taxon>
    </lineage>
</organism>
<name>A0ACA9M8U0_9GLOM</name>
<reference evidence="1" key="1">
    <citation type="submission" date="2021-06" db="EMBL/GenBank/DDBJ databases">
        <authorList>
            <person name="Kallberg Y."/>
            <person name="Tangrot J."/>
            <person name="Rosling A."/>
        </authorList>
    </citation>
    <scope>NUCLEOTIDE SEQUENCE</scope>
    <source>
        <strain evidence="1">CL356</strain>
    </source>
</reference>
<protein>
    <submittedName>
        <fullName evidence="1">9890_t:CDS:1</fullName>
    </submittedName>
</protein>
<sequence>MNLTRNIQEVEQNLKSLISEKDKRISQLLVTEERYEHLQQEYNQEKLNAKKELDSLQKEIDAVRTQQMIEHQKSENELRDLRHQLQTEFYKERCQLETEWRNERIRLESETREERTQRLRLESQFRDERSERLRFETELHNSDRKLDELTLINNNDKSRISQLESELHELEKRHLDRKAVAVGTSDIPDLDLQLKHTKVTLDFEKENINNKKKVEELNLALDTWKSKVVSFESQLNLLTTKYDELQNERNKVAEDMKNASLRHNEIVDNLNRDISDYQKMAKQTEAQNEDEIRKAKAKEIALMEEIETLKSKILHLESSEGSLQHKIRSDIHQAKQFQVDSEQMETLNEEQLNSKMEKISGSTLGRDHITDREKYELIKIKVSKADDQLRPLTLTEIDSMIMEQTPSRDLVTQEQNLSSDVFPLLKSSESQDLENNQSKVDGHQIEEDSSEKQKSTDVEILPTNDLESEHQSDWLSPSNQNRTKRRKMGRTDGQSNFQHTLRPSVSTTSTTPNFNTRSRFKIRSKSSRRSGL</sequence>
<dbReference type="EMBL" id="CAJVPT010010923">
    <property type="protein sequence ID" value="CAG8574690.1"/>
    <property type="molecule type" value="Genomic_DNA"/>
</dbReference>
<evidence type="ECO:0000313" key="2">
    <source>
        <dbReference type="Proteomes" id="UP000789525"/>
    </source>
</evidence>
<dbReference type="Proteomes" id="UP000789525">
    <property type="component" value="Unassembled WGS sequence"/>
</dbReference>
<comment type="caution">
    <text evidence="1">The sequence shown here is derived from an EMBL/GenBank/DDBJ whole genome shotgun (WGS) entry which is preliminary data.</text>
</comment>
<proteinExistence type="predicted"/>
<accession>A0ACA9M8U0</accession>